<dbReference type="PROSITE" id="PS00105">
    <property type="entry name" value="AA_TRANSFER_CLASS_1"/>
    <property type="match status" value="1"/>
</dbReference>
<name>A0A7I9V079_9ACTN</name>
<organism evidence="5 6">
    <name type="scientific">Gordonia crocea</name>
    <dbReference type="NCBI Taxonomy" id="589162"/>
    <lineage>
        <taxon>Bacteria</taxon>
        <taxon>Bacillati</taxon>
        <taxon>Actinomycetota</taxon>
        <taxon>Actinomycetes</taxon>
        <taxon>Mycobacteriales</taxon>
        <taxon>Gordoniaceae</taxon>
        <taxon>Gordonia</taxon>
    </lineage>
</organism>
<evidence type="ECO:0000313" key="5">
    <source>
        <dbReference type="EMBL" id="GED98531.1"/>
    </source>
</evidence>
<dbReference type="CDD" id="cd00609">
    <property type="entry name" value="AAT_like"/>
    <property type="match status" value="1"/>
</dbReference>
<keyword evidence="3 5" id="KW-0032">Aminotransferase</keyword>
<comment type="cofactor">
    <cofactor evidence="1 3">
        <name>pyridoxal 5'-phosphate</name>
        <dbReference type="ChEBI" id="CHEBI:597326"/>
    </cofactor>
</comment>
<comment type="similarity">
    <text evidence="3">Belongs to the class-I pyridoxal-phosphate-dependent aminotransferase family.</text>
</comment>
<dbReference type="AlphaFoldDB" id="A0A7I9V079"/>
<dbReference type="InterPro" id="IPR015422">
    <property type="entry name" value="PyrdxlP-dep_Trfase_small"/>
</dbReference>
<dbReference type="PANTHER" id="PTHR42885:SF1">
    <property type="entry name" value="THREONINE-PHOSPHATE DECARBOXYLASE"/>
    <property type="match status" value="1"/>
</dbReference>
<accession>A0A7I9V079</accession>
<dbReference type="SUPFAM" id="SSF53383">
    <property type="entry name" value="PLP-dependent transferases"/>
    <property type="match status" value="1"/>
</dbReference>
<keyword evidence="6" id="KW-1185">Reference proteome</keyword>
<dbReference type="Pfam" id="PF00155">
    <property type="entry name" value="Aminotran_1_2"/>
    <property type="match status" value="1"/>
</dbReference>
<dbReference type="EC" id="2.6.1.-" evidence="3"/>
<dbReference type="NCBIfam" id="NF005915">
    <property type="entry name" value="PRK07908.1"/>
    <property type="match status" value="1"/>
</dbReference>
<proteinExistence type="inferred from homology"/>
<gene>
    <name evidence="5" type="ORF">nbrc107697_25700</name>
</gene>
<protein>
    <recommendedName>
        <fullName evidence="3">Aminotransferase</fullName>
        <ecNumber evidence="3">2.6.1.-</ecNumber>
    </recommendedName>
</protein>
<dbReference type="InterPro" id="IPR015421">
    <property type="entry name" value="PyrdxlP-dep_Trfase_major"/>
</dbReference>
<dbReference type="PANTHER" id="PTHR42885">
    <property type="entry name" value="HISTIDINOL-PHOSPHATE AMINOTRANSFERASE-RELATED"/>
    <property type="match status" value="1"/>
</dbReference>
<evidence type="ECO:0000256" key="2">
    <source>
        <dbReference type="ARBA" id="ARBA00022898"/>
    </source>
</evidence>
<evidence type="ECO:0000313" key="6">
    <source>
        <dbReference type="Proteomes" id="UP000444980"/>
    </source>
</evidence>
<reference evidence="6" key="1">
    <citation type="submission" date="2019-06" db="EMBL/GenBank/DDBJ databases">
        <title>Gordonia isolated from sludge of a wastewater treatment plant.</title>
        <authorList>
            <person name="Tamura T."/>
            <person name="Aoyama K."/>
            <person name="Kang Y."/>
            <person name="Saito S."/>
            <person name="Akiyama N."/>
            <person name="Yazawa K."/>
            <person name="Gonoi T."/>
            <person name="Mikami Y."/>
        </authorList>
    </citation>
    <scope>NUCLEOTIDE SEQUENCE [LARGE SCALE GENOMIC DNA]</scope>
    <source>
        <strain evidence="6">NBRC 107697</strain>
    </source>
</reference>
<evidence type="ECO:0000256" key="3">
    <source>
        <dbReference type="RuleBase" id="RU000481"/>
    </source>
</evidence>
<dbReference type="GO" id="GO:0030170">
    <property type="term" value="F:pyridoxal phosphate binding"/>
    <property type="evidence" value="ECO:0007669"/>
    <property type="project" value="InterPro"/>
</dbReference>
<dbReference type="InterPro" id="IPR004838">
    <property type="entry name" value="NHTrfase_class1_PyrdxlP-BS"/>
</dbReference>
<dbReference type="GO" id="GO:0008483">
    <property type="term" value="F:transaminase activity"/>
    <property type="evidence" value="ECO:0007669"/>
    <property type="project" value="UniProtKB-KW"/>
</dbReference>
<feature type="domain" description="Aminotransferase class I/classII large" evidence="4">
    <location>
        <begin position="79"/>
        <end position="365"/>
    </location>
</feature>
<evidence type="ECO:0000256" key="1">
    <source>
        <dbReference type="ARBA" id="ARBA00001933"/>
    </source>
</evidence>
<comment type="caution">
    <text evidence="5">The sequence shown here is derived from an EMBL/GenBank/DDBJ whole genome shotgun (WGS) entry which is preliminary data.</text>
</comment>
<dbReference type="EMBL" id="BJOU01000002">
    <property type="protein sequence ID" value="GED98531.1"/>
    <property type="molecule type" value="Genomic_DNA"/>
</dbReference>
<dbReference type="Gene3D" id="3.40.640.10">
    <property type="entry name" value="Type I PLP-dependent aspartate aminotransferase-like (Major domain)"/>
    <property type="match status" value="1"/>
</dbReference>
<dbReference type="Proteomes" id="UP000444980">
    <property type="component" value="Unassembled WGS sequence"/>
</dbReference>
<dbReference type="InterPro" id="IPR004839">
    <property type="entry name" value="Aminotransferase_I/II_large"/>
</dbReference>
<sequence>MGDRQMLPVHTTQTSRFSVMAPLAYGWRRRVAGVGTLAGMDPDRHGDADAKPGMTDFAVNVRPGPPGFLAQVLRDSVAGLAAYPRRADEDEARTALGALHGRTADEVLLLNGAEEGFELVAGLPSRHAAVVVPSFTEPVVLLHKAGVRVTEVVGTPPWRLADVYRDIPADADLVVVGNPTNPTSVRHPADDVLALRAPGRLLVVDEAFADLGGGSVAGCGLDDVVVLRSMTKTFGLAGLRAGYLIAAPGVIADLSRRRRAWPVDTPTLAALTACAGAAGQAYVAEQAAEVAAERDYLCRTLRDAGFSLPVEPDAPFVLARHPGAPAIREGLARRGIAVRSAENFTGLSAEYLRFAVRPRALVDDLSQALESVLEEIA</sequence>
<evidence type="ECO:0000259" key="4">
    <source>
        <dbReference type="Pfam" id="PF00155"/>
    </source>
</evidence>
<keyword evidence="2" id="KW-0663">Pyridoxal phosphate</keyword>
<dbReference type="InterPro" id="IPR015424">
    <property type="entry name" value="PyrdxlP-dep_Trfase"/>
</dbReference>
<keyword evidence="3 5" id="KW-0808">Transferase</keyword>
<dbReference type="Gene3D" id="3.90.1150.10">
    <property type="entry name" value="Aspartate Aminotransferase, domain 1"/>
    <property type="match status" value="1"/>
</dbReference>